<keyword evidence="1" id="KW-0812">Transmembrane</keyword>
<gene>
    <name evidence="2" type="ORF">NX02_29720</name>
</gene>
<feature type="transmembrane region" description="Helical" evidence="1">
    <location>
        <begin position="86"/>
        <end position="112"/>
    </location>
</feature>
<dbReference type="Proteomes" id="UP000018851">
    <property type="component" value="Chromosome"/>
</dbReference>
<evidence type="ECO:0000313" key="2">
    <source>
        <dbReference type="EMBL" id="AHE57505.1"/>
    </source>
</evidence>
<feature type="transmembrane region" description="Helical" evidence="1">
    <location>
        <begin position="51"/>
        <end position="74"/>
    </location>
</feature>
<dbReference type="eggNOG" id="ENOG5032ICR">
    <property type="taxonomic scope" value="Bacteria"/>
</dbReference>
<dbReference type="STRING" id="1123269.NX02_29720"/>
<feature type="transmembrane region" description="Helical" evidence="1">
    <location>
        <begin position="149"/>
        <end position="171"/>
    </location>
</feature>
<evidence type="ECO:0008006" key="4">
    <source>
        <dbReference type="Google" id="ProtNLM"/>
    </source>
</evidence>
<dbReference type="AlphaFoldDB" id="W0APF9"/>
<evidence type="ECO:0000256" key="1">
    <source>
        <dbReference type="SAM" id="Phobius"/>
    </source>
</evidence>
<keyword evidence="1" id="KW-0472">Membrane</keyword>
<feature type="transmembrane region" description="Helical" evidence="1">
    <location>
        <begin position="178"/>
        <end position="199"/>
    </location>
</feature>
<name>W0APF9_9SPHN</name>
<organism evidence="2 3">
    <name type="scientific">Sphingomonas sanxanigenens DSM 19645 = NX02</name>
    <dbReference type="NCBI Taxonomy" id="1123269"/>
    <lineage>
        <taxon>Bacteria</taxon>
        <taxon>Pseudomonadati</taxon>
        <taxon>Pseudomonadota</taxon>
        <taxon>Alphaproteobacteria</taxon>
        <taxon>Sphingomonadales</taxon>
        <taxon>Sphingomonadaceae</taxon>
        <taxon>Sphingomonas</taxon>
    </lineage>
</organism>
<accession>W0APF9</accession>
<dbReference type="RefSeq" id="WP_025295580.1">
    <property type="nucleotide sequence ID" value="NZ_CP006644.1"/>
</dbReference>
<dbReference type="PATRIC" id="fig|1123269.5.peg.5824"/>
<dbReference type="HOGENOM" id="CLU_1249972_0_0_5"/>
<proteinExistence type="predicted"/>
<sequence>MDVLRINAGAVLAQTRVLLRRAPAPSLLALAVLAMLDTLTDVAGLGSSGGITIVVGLLSLIFQLMITRALLAALQLRGPDGGSSFWMILGLGILSGLAILLGFVLLVVPGIFLTVRWALSVPILVAEEVGPSDAMRRSWALTEGNFGPVLASLVIVYAPGIALLVAATLLLPSEWSEWLPVLVVLNLVMEATFIVGWHLQVALFAASHGETRERAMADIFA</sequence>
<dbReference type="KEGG" id="ssan:NX02_29720"/>
<dbReference type="EMBL" id="CP006644">
    <property type="protein sequence ID" value="AHE57505.1"/>
    <property type="molecule type" value="Genomic_DNA"/>
</dbReference>
<protein>
    <recommendedName>
        <fullName evidence="4">Glycerophosphoryl diester phosphodiesterase membrane domain-containing protein</fullName>
    </recommendedName>
</protein>
<evidence type="ECO:0000313" key="3">
    <source>
        <dbReference type="Proteomes" id="UP000018851"/>
    </source>
</evidence>
<dbReference type="OrthoDB" id="7193287at2"/>
<keyword evidence="1" id="KW-1133">Transmembrane helix</keyword>
<reference evidence="2 3" key="1">
    <citation type="submission" date="2013-07" db="EMBL/GenBank/DDBJ databases">
        <title>Completed genome of Sphingomonas sanxanigenens NX02.</title>
        <authorList>
            <person name="Ma T."/>
            <person name="Huang H."/>
            <person name="Wu M."/>
            <person name="Li X."/>
            <person name="Li G."/>
        </authorList>
    </citation>
    <scope>NUCLEOTIDE SEQUENCE [LARGE SCALE GENOMIC DNA]</scope>
    <source>
        <strain evidence="2 3">NX02</strain>
    </source>
</reference>
<keyword evidence="3" id="KW-1185">Reference proteome</keyword>